<dbReference type="Pfam" id="PF00440">
    <property type="entry name" value="TetR_N"/>
    <property type="match status" value="1"/>
</dbReference>
<accession>A0A554SB84</accession>
<reference evidence="4 5" key="1">
    <citation type="submission" date="2019-07" db="EMBL/GenBank/DDBJ databases">
        <authorList>
            <person name="Zhao L.H."/>
        </authorList>
    </citation>
    <scope>NUCLEOTIDE SEQUENCE [LARGE SCALE GENOMIC DNA]</scope>
    <source>
        <strain evidence="4 5">Co35</strain>
    </source>
</reference>
<name>A0A554SB84_9ACTN</name>
<evidence type="ECO:0000256" key="1">
    <source>
        <dbReference type="ARBA" id="ARBA00023125"/>
    </source>
</evidence>
<evidence type="ECO:0000259" key="3">
    <source>
        <dbReference type="PROSITE" id="PS50977"/>
    </source>
</evidence>
<dbReference type="GO" id="GO:0000976">
    <property type="term" value="F:transcription cis-regulatory region binding"/>
    <property type="evidence" value="ECO:0007669"/>
    <property type="project" value="TreeGrafter"/>
</dbReference>
<dbReference type="PANTHER" id="PTHR30055">
    <property type="entry name" value="HTH-TYPE TRANSCRIPTIONAL REGULATOR RUTR"/>
    <property type="match status" value="1"/>
</dbReference>
<dbReference type="PANTHER" id="PTHR30055:SF200">
    <property type="entry name" value="HTH-TYPE TRANSCRIPTIONAL REPRESSOR BDCR"/>
    <property type="match status" value="1"/>
</dbReference>
<dbReference type="EMBL" id="VLNT01000005">
    <property type="protein sequence ID" value="TSD63592.1"/>
    <property type="molecule type" value="Genomic_DNA"/>
</dbReference>
<dbReference type="InterPro" id="IPR036271">
    <property type="entry name" value="Tet_transcr_reg_TetR-rel_C_sf"/>
</dbReference>
<dbReference type="InterPro" id="IPR050109">
    <property type="entry name" value="HTH-type_TetR-like_transc_reg"/>
</dbReference>
<dbReference type="InterPro" id="IPR009057">
    <property type="entry name" value="Homeodomain-like_sf"/>
</dbReference>
<dbReference type="SUPFAM" id="SSF48498">
    <property type="entry name" value="Tetracyclin repressor-like, C-terminal domain"/>
    <property type="match status" value="1"/>
</dbReference>
<evidence type="ECO:0000313" key="5">
    <source>
        <dbReference type="Proteomes" id="UP000316988"/>
    </source>
</evidence>
<dbReference type="Gene3D" id="1.10.357.10">
    <property type="entry name" value="Tetracycline Repressor, domain 2"/>
    <property type="match status" value="1"/>
</dbReference>
<dbReference type="InterPro" id="IPR001647">
    <property type="entry name" value="HTH_TetR"/>
</dbReference>
<keyword evidence="5" id="KW-1185">Reference proteome</keyword>
<dbReference type="Proteomes" id="UP000316988">
    <property type="component" value="Unassembled WGS sequence"/>
</dbReference>
<dbReference type="GO" id="GO:0003700">
    <property type="term" value="F:DNA-binding transcription factor activity"/>
    <property type="evidence" value="ECO:0007669"/>
    <property type="project" value="TreeGrafter"/>
</dbReference>
<sequence length="200" mass="22090">MTAEAPSSRSRSAATRERLIEAAVEAFAQKGFAATTTRDIASRAGMSPAAVYVHHATKEELLFEVSHRGHLAALARIREAAAARTDPVERIGHMVSEFSRWHAVNSRVGRIVQYEFHALTPEHRREIAEYRRGIEREMQNALAEGVAAGVVDAEDLKGTALALLSISIDLVRWYSPDGPTTPDQMAELHARLAIRMVARR</sequence>
<dbReference type="AlphaFoldDB" id="A0A554SB84"/>
<dbReference type="OrthoDB" id="1669699at2"/>
<dbReference type="Pfam" id="PF17932">
    <property type="entry name" value="TetR_C_24"/>
    <property type="match status" value="1"/>
</dbReference>
<feature type="domain" description="HTH tetR-type" evidence="3">
    <location>
        <begin position="13"/>
        <end position="73"/>
    </location>
</feature>
<feature type="DNA-binding region" description="H-T-H motif" evidence="2">
    <location>
        <begin position="36"/>
        <end position="55"/>
    </location>
</feature>
<dbReference type="InterPro" id="IPR041490">
    <property type="entry name" value="KstR2_TetR_C"/>
</dbReference>
<comment type="caution">
    <text evidence="4">The sequence shown here is derived from an EMBL/GenBank/DDBJ whole genome shotgun (WGS) entry which is preliminary data.</text>
</comment>
<evidence type="ECO:0000256" key="2">
    <source>
        <dbReference type="PROSITE-ProRule" id="PRU00335"/>
    </source>
</evidence>
<organism evidence="4 5">
    <name type="scientific">Aeromicrobium piscarium</name>
    <dbReference type="NCBI Taxonomy" id="2590901"/>
    <lineage>
        <taxon>Bacteria</taxon>
        <taxon>Bacillati</taxon>
        <taxon>Actinomycetota</taxon>
        <taxon>Actinomycetes</taxon>
        <taxon>Propionibacteriales</taxon>
        <taxon>Nocardioidaceae</taxon>
        <taxon>Aeromicrobium</taxon>
    </lineage>
</organism>
<dbReference type="PRINTS" id="PR00455">
    <property type="entry name" value="HTHTETR"/>
</dbReference>
<evidence type="ECO:0000313" key="4">
    <source>
        <dbReference type="EMBL" id="TSD63592.1"/>
    </source>
</evidence>
<gene>
    <name evidence="4" type="ORF">FNM00_08230</name>
</gene>
<keyword evidence="1 2" id="KW-0238">DNA-binding</keyword>
<dbReference type="SUPFAM" id="SSF46689">
    <property type="entry name" value="Homeodomain-like"/>
    <property type="match status" value="1"/>
</dbReference>
<protein>
    <submittedName>
        <fullName evidence="4">TetR/AcrR family transcriptional regulator</fullName>
    </submittedName>
</protein>
<dbReference type="RefSeq" id="WP_143912965.1">
    <property type="nucleotide sequence ID" value="NZ_VLNT01000005.1"/>
</dbReference>
<dbReference type="PROSITE" id="PS50977">
    <property type="entry name" value="HTH_TETR_2"/>
    <property type="match status" value="1"/>
</dbReference>
<proteinExistence type="predicted"/>